<accession>A0ABV1NDJ7</accession>
<dbReference type="InterPro" id="IPR011330">
    <property type="entry name" value="Glyco_hydro/deAcase_b/a-brl"/>
</dbReference>
<evidence type="ECO:0000313" key="4">
    <source>
        <dbReference type="EMBL" id="MEQ6890515.1"/>
    </source>
</evidence>
<evidence type="ECO:0000256" key="2">
    <source>
        <dbReference type="ARBA" id="ARBA00022729"/>
    </source>
</evidence>
<dbReference type="Gene3D" id="3.20.20.370">
    <property type="entry name" value="Glycoside hydrolase/deacetylase"/>
    <property type="match status" value="1"/>
</dbReference>
<dbReference type="PROSITE" id="PS51677">
    <property type="entry name" value="NODB"/>
    <property type="match status" value="1"/>
</dbReference>
<dbReference type="PANTHER" id="PTHR34216:SF3">
    <property type="entry name" value="POLY-BETA-1,6-N-ACETYL-D-GLUCOSAMINE N-DEACETYLASE"/>
    <property type="match status" value="1"/>
</dbReference>
<gene>
    <name evidence="4" type="ORF">ABE957_17730</name>
</gene>
<dbReference type="InterPro" id="IPR051398">
    <property type="entry name" value="Polysacch_Deacetylase"/>
</dbReference>
<comment type="subcellular location">
    <subcellularLocation>
        <location evidence="1">Secreted</location>
    </subcellularLocation>
</comment>
<keyword evidence="5" id="KW-1185">Reference proteome</keyword>
<dbReference type="SUPFAM" id="SSF88713">
    <property type="entry name" value="Glycoside hydrolase/deacetylase"/>
    <property type="match status" value="1"/>
</dbReference>
<dbReference type="CDD" id="cd10971">
    <property type="entry name" value="CE4_DAC_u2_5s"/>
    <property type="match status" value="1"/>
</dbReference>
<dbReference type="RefSeq" id="WP_349759996.1">
    <property type="nucleotide sequence ID" value="NZ_JBEGCI010000024.1"/>
</dbReference>
<organism evidence="4 5">
    <name type="scientific">Halomonas pelophila</name>
    <dbReference type="NCBI Taxonomy" id="3151122"/>
    <lineage>
        <taxon>Bacteria</taxon>
        <taxon>Pseudomonadati</taxon>
        <taxon>Pseudomonadota</taxon>
        <taxon>Gammaproteobacteria</taxon>
        <taxon>Oceanospirillales</taxon>
        <taxon>Halomonadaceae</taxon>
        <taxon>Halomonas</taxon>
    </lineage>
</organism>
<evidence type="ECO:0000313" key="5">
    <source>
        <dbReference type="Proteomes" id="UP001472978"/>
    </source>
</evidence>
<keyword evidence="2" id="KW-0732">Signal</keyword>
<dbReference type="Pfam" id="PF01522">
    <property type="entry name" value="Polysacc_deac_1"/>
    <property type="match status" value="1"/>
</dbReference>
<sequence>MSASLTIVMYHYVRPLQESHFPDLKALDLTRFCGQLDFIQHHYQVVTMEQVIAATRGELMLPERSLLLTFDDGYRDHYEYVLPLLIAREIQGSFFPPACSVRDRRVLDVNKIHFILASVKDSSLLVAELFAMIEEHRTEYNLRSNEEYFLAYSGGSRYDTPDVTFIKRLLQKGLPMPLREKMVNRLFRCFVTEDERGFAENLYMSANEIRELYSAGMAIGSHGDRHLWLNTLSDDDLESEIDASLEFLSKLGVLTRDWVMCYPYGGYNDAVLAKLRKKDCALGLTVEVALADPAIHDPLCLPRLDTNDLPPNSKY</sequence>
<dbReference type="PANTHER" id="PTHR34216">
    <property type="match status" value="1"/>
</dbReference>
<dbReference type="EMBL" id="JBEGCI010000024">
    <property type="protein sequence ID" value="MEQ6890515.1"/>
    <property type="molecule type" value="Genomic_DNA"/>
</dbReference>
<protein>
    <submittedName>
        <fullName evidence="4">Polysaccharide deacetylase family protein</fullName>
    </submittedName>
</protein>
<dbReference type="Proteomes" id="UP001472978">
    <property type="component" value="Unassembled WGS sequence"/>
</dbReference>
<name>A0ABV1NDJ7_9GAMM</name>
<comment type="caution">
    <text evidence="4">The sequence shown here is derived from an EMBL/GenBank/DDBJ whole genome shotgun (WGS) entry which is preliminary data.</text>
</comment>
<reference evidence="4 5" key="1">
    <citation type="submission" date="2024-05" db="EMBL/GenBank/DDBJ databases">
        <title>Halomonas sp. CS7 16S ribosomal RNA gene Genome sequencing and assembly.</title>
        <authorList>
            <person name="Yook S."/>
        </authorList>
    </citation>
    <scope>NUCLEOTIDE SEQUENCE [LARGE SCALE GENOMIC DNA]</scope>
    <source>
        <strain evidence="4 5">CS7</strain>
    </source>
</reference>
<evidence type="ECO:0000259" key="3">
    <source>
        <dbReference type="PROSITE" id="PS51677"/>
    </source>
</evidence>
<proteinExistence type="predicted"/>
<evidence type="ECO:0000256" key="1">
    <source>
        <dbReference type="ARBA" id="ARBA00004613"/>
    </source>
</evidence>
<feature type="domain" description="NodB homology" evidence="3">
    <location>
        <begin position="64"/>
        <end position="315"/>
    </location>
</feature>
<dbReference type="InterPro" id="IPR002509">
    <property type="entry name" value="NODB_dom"/>
</dbReference>